<evidence type="ECO:0000256" key="3">
    <source>
        <dbReference type="ARBA" id="ARBA00023082"/>
    </source>
</evidence>
<dbReference type="RefSeq" id="WP_376979266.1">
    <property type="nucleotide sequence ID" value="NZ_JBHLSV010000005.1"/>
</dbReference>
<proteinExistence type="inferred from homology"/>
<dbReference type="PANTHER" id="PTHR47756">
    <property type="entry name" value="BLL6612 PROTEIN-RELATED"/>
    <property type="match status" value="1"/>
</dbReference>
<comment type="caution">
    <text evidence="9">The sequence shown here is derived from an EMBL/GenBank/DDBJ whole genome shotgun (WGS) entry which is preliminary data.</text>
</comment>
<feature type="domain" description="DUF6596" evidence="8">
    <location>
        <begin position="185"/>
        <end position="284"/>
    </location>
</feature>
<feature type="domain" description="RNA polymerase sigma-70 region 2" evidence="6">
    <location>
        <begin position="27"/>
        <end position="86"/>
    </location>
</feature>
<dbReference type="Gene3D" id="1.10.1740.10">
    <property type="match status" value="1"/>
</dbReference>
<evidence type="ECO:0000256" key="1">
    <source>
        <dbReference type="ARBA" id="ARBA00010641"/>
    </source>
</evidence>
<dbReference type="Pfam" id="PF04542">
    <property type="entry name" value="Sigma70_r2"/>
    <property type="match status" value="1"/>
</dbReference>
<dbReference type="InterPro" id="IPR011990">
    <property type="entry name" value="TPR-like_helical_dom_sf"/>
</dbReference>
<protein>
    <submittedName>
        <fullName evidence="9">RNA polymerase sigma factor</fullName>
    </submittedName>
</protein>
<dbReference type="Proteomes" id="UP001589793">
    <property type="component" value="Unassembled WGS sequence"/>
</dbReference>
<accession>A0ABV6R9C8</accession>
<dbReference type="SUPFAM" id="SSF88659">
    <property type="entry name" value="Sigma3 and sigma4 domains of RNA polymerase sigma factors"/>
    <property type="match status" value="1"/>
</dbReference>
<dbReference type="Pfam" id="PF20239">
    <property type="entry name" value="DUF6596"/>
    <property type="match status" value="1"/>
</dbReference>
<evidence type="ECO:0000259" key="8">
    <source>
        <dbReference type="Pfam" id="PF20239"/>
    </source>
</evidence>
<dbReference type="Pfam" id="PF08281">
    <property type="entry name" value="Sigma70_r4_2"/>
    <property type="match status" value="1"/>
</dbReference>
<dbReference type="Gene3D" id="1.25.40.10">
    <property type="entry name" value="Tetratricopeptide repeat domain"/>
    <property type="match status" value="1"/>
</dbReference>
<keyword evidence="2" id="KW-0805">Transcription regulation</keyword>
<dbReference type="InterPro" id="IPR007627">
    <property type="entry name" value="RNA_pol_sigma70_r2"/>
</dbReference>
<sequence length="421" mass="46362">MPRPRDDARDVATVITRTHREEWGRIVAGLTRRFGDLDLAEEMTAEAFATAVEHWPAHGIPPNPAGWVTTTANRRAIDRLRREARRDEKHREALRMHDPEPAAPTGAIEDDRLRLLFICCHPALSLDARVALTLRIVGGLAVAEIAHAFLVQDTTMGQRISRAKAKIKAAGIPFAIPEAQDLPARVDAVLVVLYLIFNEGYLASGPDTPAIRRDLTAEAIRLARLLHELRPDDAEVVGLLALMLLTDARSPARVSADGELVRLDEQDRGSWNRELVAEGLHLLGSREADEPSGRYRLLAEINAAHVTAPHPRDTDWGRVASLYSRLEKIDPSPLVTLNKAIALSEHDSPDLALAIVDRLTDKLDGHHAFHATRAELLRAIGRSADARAAYDRAIDLAGNTAETTHLIRRRHQLASPNGESS</sequence>
<dbReference type="InterPro" id="IPR013249">
    <property type="entry name" value="RNA_pol_sigma70_r4_t2"/>
</dbReference>
<organism evidence="9 10">
    <name type="scientific">Brachybacterium hainanense</name>
    <dbReference type="NCBI Taxonomy" id="1541174"/>
    <lineage>
        <taxon>Bacteria</taxon>
        <taxon>Bacillati</taxon>
        <taxon>Actinomycetota</taxon>
        <taxon>Actinomycetes</taxon>
        <taxon>Micrococcales</taxon>
        <taxon>Dermabacteraceae</taxon>
        <taxon>Brachybacterium</taxon>
    </lineage>
</organism>
<gene>
    <name evidence="9" type="ORF">ACFFF6_06450</name>
</gene>
<keyword evidence="10" id="KW-1185">Reference proteome</keyword>
<evidence type="ECO:0000313" key="10">
    <source>
        <dbReference type="Proteomes" id="UP001589793"/>
    </source>
</evidence>
<dbReference type="PANTHER" id="PTHR47756:SF2">
    <property type="entry name" value="BLL6612 PROTEIN"/>
    <property type="match status" value="1"/>
</dbReference>
<dbReference type="EMBL" id="JBHLSV010000005">
    <property type="protein sequence ID" value="MFC0673590.1"/>
    <property type="molecule type" value="Genomic_DNA"/>
</dbReference>
<feature type="domain" description="RNA polymerase sigma factor 70 region 4 type 2" evidence="7">
    <location>
        <begin position="116"/>
        <end position="167"/>
    </location>
</feature>
<evidence type="ECO:0000259" key="7">
    <source>
        <dbReference type="Pfam" id="PF08281"/>
    </source>
</evidence>
<evidence type="ECO:0000313" key="9">
    <source>
        <dbReference type="EMBL" id="MFC0673590.1"/>
    </source>
</evidence>
<feature type="compositionally biased region" description="Basic and acidic residues" evidence="5">
    <location>
        <begin position="86"/>
        <end position="100"/>
    </location>
</feature>
<dbReference type="SUPFAM" id="SSF88946">
    <property type="entry name" value="Sigma2 domain of RNA polymerase sigma factors"/>
    <property type="match status" value="1"/>
</dbReference>
<dbReference type="InterPro" id="IPR036388">
    <property type="entry name" value="WH-like_DNA-bd_sf"/>
</dbReference>
<name>A0ABV6R9C8_9MICO</name>
<keyword evidence="3" id="KW-0731">Sigma factor</keyword>
<evidence type="ECO:0000259" key="6">
    <source>
        <dbReference type="Pfam" id="PF04542"/>
    </source>
</evidence>
<feature type="region of interest" description="Disordered" evidence="5">
    <location>
        <begin position="86"/>
        <end position="105"/>
    </location>
</feature>
<dbReference type="SUPFAM" id="SSF48452">
    <property type="entry name" value="TPR-like"/>
    <property type="match status" value="1"/>
</dbReference>
<evidence type="ECO:0000256" key="5">
    <source>
        <dbReference type="SAM" id="MobiDB-lite"/>
    </source>
</evidence>
<dbReference type="InterPro" id="IPR013324">
    <property type="entry name" value="RNA_pol_sigma_r3/r4-like"/>
</dbReference>
<reference evidence="9 10" key="1">
    <citation type="submission" date="2024-09" db="EMBL/GenBank/DDBJ databases">
        <authorList>
            <person name="Sun Q."/>
            <person name="Mori K."/>
        </authorList>
    </citation>
    <scope>NUCLEOTIDE SEQUENCE [LARGE SCALE GENOMIC DNA]</scope>
    <source>
        <strain evidence="9 10">CICC 10874</strain>
    </source>
</reference>
<dbReference type="Gene3D" id="1.10.10.10">
    <property type="entry name" value="Winged helix-like DNA-binding domain superfamily/Winged helix DNA-binding domain"/>
    <property type="match status" value="1"/>
</dbReference>
<dbReference type="InterPro" id="IPR046531">
    <property type="entry name" value="DUF6596"/>
</dbReference>
<evidence type="ECO:0000256" key="2">
    <source>
        <dbReference type="ARBA" id="ARBA00023015"/>
    </source>
</evidence>
<comment type="similarity">
    <text evidence="1">Belongs to the sigma-70 factor family. ECF subfamily.</text>
</comment>
<keyword evidence="4" id="KW-0804">Transcription</keyword>
<dbReference type="InterPro" id="IPR013325">
    <property type="entry name" value="RNA_pol_sigma_r2"/>
</dbReference>
<evidence type="ECO:0000256" key="4">
    <source>
        <dbReference type="ARBA" id="ARBA00023163"/>
    </source>
</evidence>